<dbReference type="EMBL" id="JAJJMA010086801">
    <property type="protein sequence ID" value="MCL7029113.1"/>
    <property type="molecule type" value="Genomic_DNA"/>
</dbReference>
<dbReference type="PANTHER" id="PTHR33604:SF1">
    <property type="entry name" value="GLYCOSYLTRANSFERASE FAMILY PROTEIN 2"/>
    <property type="match status" value="1"/>
</dbReference>
<dbReference type="EMBL" id="JAJJMA010215418">
    <property type="protein sequence ID" value="MCL7040680.1"/>
    <property type="molecule type" value="Genomic_DNA"/>
</dbReference>
<accession>A0AA41S9K6</accession>
<keyword evidence="1" id="KW-0812">Transmembrane</keyword>
<dbReference type="InterPro" id="IPR029044">
    <property type="entry name" value="Nucleotide-diphossugar_trans"/>
</dbReference>
<dbReference type="Gene3D" id="3.90.550.10">
    <property type="entry name" value="Spore Coat Polysaccharide Biosynthesis Protein SpsA, Chain A"/>
    <property type="match status" value="2"/>
</dbReference>
<dbReference type="SUPFAM" id="SSF53448">
    <property type="entry name" value="Nucleotide-diphospho-sugar transferases"/>
    <property type="match status" value="2"/>
</dbReference>
<evidence type="ECO:0008006" key="5">
    <source>
        <dbReference type="Google" id="ProtNLM"/>
    </source>
</evidence>
<reference evidence="2" key="1">
    <citation type="submission" date="2022-03" db="EMBL/GenBank/DDBJ databases">
        <title>A functionally conserved STORR gene fusion in Papaver species that diverged 16.8 million years ago.</title>
        <authorList>
            <person name="Catania T."/>
        </authorList>
    </citation>
    <scope>NUCLEOTIDE SEQUENCE</scope>
    <source>
        <strain evidence="2">S-191538</strain>
    </source>
</reference>
<evidence type="ECO:0000313" key="3">
    <source>
        <dbReference type="EMBL" id="MCL7040680.1"/>
    </source>
</evidence>
<dbReference type="Proteomes" id="UP001177140">
    <property type="component" value="Unassembled WGS sequence"/>
</dbReference>
<keyword evidence="1" id="KW-0472">Membrane</keyword>
<name>A0AA41S9K6_PAPNU</name>
<dbReference type="CDD" id="cd00761">
    <property type="entry name" value="Glyco_tranf_GTA_type"/>
    <property type="match status" value="1"/>
</dbReference>
<proteinExistence type="predicted"/>
<comment type="caution">
    <text evidence="2">The sequence shown here is derived from an EMBL/GenBank/DDBJ whole genome shotgun (WGS) entry which is preliminary data.</text>
</comment>
<sequence>MGFVRNPGSRSGDYLDGILTDYPGGRPRAKVQRNNSSSRLVTVLTFLQFAFAIYATFLLYYMSPTIDLRSKPDLAWATKIAQQWKQYIIPPHIYARNQESLSILGTEIQPISEVCEHETIDFEQKKSSDAVMIKFKTELYKEVLDFQSNSVGTETLAELMAMNSRWKLGGPSVAKVTVILNHFKRKTLCSQLDSLLHQTLPFHNVWVLSFGSPNELMLKRIVESYNDSRISFISSSYDFKYYGRFQMALQTESDLVYILDDDMIPGKKMLEILSHVAGTEKYKNSVLGSIGRILPFRQKDYTFPSYRKFRSKEAGLYLPDPAYEITVDKIVQVDFLSSSWFLSAEHIKTLFIETPFTFMTGEDLHLSYQLQKYRDAGSFVLPVDPNDKETWGDSEHRLAYVSETTVIFKDIVTVRDDQWWKALSTGYMTQWAAMHPQKIDALFYAHSLDEVKALSPLLEKFRSTVGKKAYIAVSGGNFCPCEEAAEALKWPKSVCKERRFKIFDLGVGALSGISKSEVPVMQSVYSSMKGLLKIHNPSVLITVADIDTNVRKALTMASEANLNQSTLVFLPRASVSKVLWMSDLRSTALPNWNKMQLSINIITQNRASSLSRLLKSLKDAYYVGDKIPISFNIDSKVDEETIKLVNSFDWPHGPKILRRRIIQGGLIRAVGESWYPSSDDDFGLLLEDDIEVSPYYYLWVKYALLAYHYDPQVSLPELSSISLYTPRLVEVTKERPKWNATDFFKHIHPNTPYLHQLPCSWGSVFFPKHWREFYVYMNMRFTENAKENPVQIPKSRTNGWQASWKKFLIDLMYLRGYVSLYPNFPNQASFSTNHMEPGAHISAKDNIVKHDKTDFEVPLLMEDFRGLLPGNKLPSASKLPAVNLFNQALSLKRMKTAGAKLGQDVMACDNTAEVVAVDHETGLPSHCEKF</sequence>
<organism evidence="2 4">
    <name type="scientific">Papaver nudicaule</name>
    <name type="common">Iceland poppy</name>
    <dbReference type="NCBI Taxonomy" id="74823"/>
    <lineage>
        <taxon>Eukaryota</taxon>
        <taxon>Viridiplantae</taxon>
        <taxon>Streptophyta</taxon>
        <taxon>Embryophyta</taxon>
        <taxon>Tracheophyta</taxon>
        <taxon>Spermatophyta</taxon>
        <taxon>Magnoliopsida</taxon>
        <taxon>Ranunculales</taxon>
        <taxon>Papaveraceae</taxon>
        <taxon>Papaveroideae</taxon>
        <taxon>Papaver</taxon>
    </lineage>
</organism>
<evidence type="ECO:0000256" key="1">
    <source>
        <dbReference type="SAM" id="Phobius"/>
    </source>
</evidence>
<evidence type="ECO:0000313" key="2">
    <source>
        <dbReference type="EMBL" id="MCL7029113.1"/>
    </source>
</evidence>
<keyword evidence="1" id="KW-1133">Transmembrane helix</keyword>
<dbReference type="PANTHER" id="PTHR33604">
    <property type="entry name" value="OSJNBA0004B13.7 PROTEIN"/>
    <property type="match status" value="1"/>
</dbReference>
<keyword evidence="4" id="KW-1185">Reference proteome</keyword>
<dbReference type="AlphaFoldDB" id="A0AA41S9K6"/>
<feature type="transmembrane region" description="Helical" evidence="1">
    <location>
        <begin position="40"/>
        <end position="62"/>
    </location>
</feature>
<evidence type="ECO:0000313" key="4">
    <source>
        <dbReference type="Proteomes" id="UP001177140"/>
    </source>
</evidence>
<protein>
    <recommendedName>
        <fullName evidence="5">Glycosyltransferase family protein 2</fullName>
    </recommendedName>
</protein>
<gene>
    <name evidence="3" type="ORF">MKW94_000302</name>
    <name evidence="2" type="ORF">MKW94_018458</name>
</gene>